<dbReference type="AlphaFoldDB" id="A0A9D2LYB4"/>
<organism evidence="2 3">
    <name type="scientific">Candidatus Acutalibacter ornithocaccae</name>
    <dbReference type="NCBI Taxonomy" id="2838416"/>
    <lineage>
        <taxon>Bacteria</taxon>
        <taxon>Bacillati</taxon>
        <taxon>Bacillota</taxon>
        <taxon>Clostridia</taxon>
        <taxon>Eubacteriales</taxon>
        <taxon>Acutalibacteraceae</taxon>
        <taxon>Acutalibacter</taxon>
    </lineage>
</organism>
<keyword evidence="2" id="KW-0238">DNA-binding</keyword>
<proteinExistence type="predicted"/>
<comment type="caution">
    <text evidence="2">The sequence shown here is derived from an EMBL/GenBank/DDBJ whole genome shotgun (WGS) entry which is preliminary data.</text>
</comment>
<gene>
    <name evidence="2" type="ORF">H9942_04230</name>
</gene>
<evidence type="ECO:0000313" key="2">
    <source>
        <dbReference type="EMBL" id="HJB37259.1"/>
    </source>
</evidence>
<accession>A0A9D2LYB4</accession>
<sequence length="146" mass="16736">MRIILEEDPAWEEVEVTIRCKEVTPQVAGLVASLRRFDHRLTGEREGKTYLLEAGELFYIESVEKRTFLYTRDGVFETPLRLYELEERLAPWDFVRVSKAMIVNFGKTQSISPDFAGRLQLTLENGEKVGVSRKYAPAIKGKLGLL</sequence>
<reference evidence="2" key="2">
    <citation type="submission" date="2021-04" db="EMBL/GenBank/DDBJ databases">
        <authorList>
            <person name="Gilroy R."/>
        </authorList>
    </citation>
    <scope>NUCLEOTIDE SEQUENCE</scope>
    <source>
        <strain evidence="2">ChiBcolR8-3208</strain>
    </source>
</reference>
<dbReference type="Proteomes" id="UP000824214">
    <property type="component" value="Unassembled WGS sequence"/>
</dbReference>
<evidence type="ECO:0000313" key="3">
    <source>
        <dbReference type="Proteomes" id="UP000824214"/>
    </source>
</evidence>
<name>A0A9D2LYB4_9FIRM</name>
<dbReference type="SMART" id="SM00850">
    <property type="entry name" value="LytTR"/>
    <property type="match status" value="1"/>
</dbReference>
<dbReference type="GO" id="GO:0000156">
    <property type="term" value="F:phosphorelay response regulator activity"/>
    <property type="evidence" value="ECO:0007669"/>
    <property type="project" value="InterPro"/>
</dbReference>
<dbReference type="Pfam" id="PF04397">
    <property type="entry name" value="LytTR"/>
    <property type="match status" value="1"/>
</dbReference>
<feature type="domain" description="HTH LytTR-type" evidence="1">
    <location>
        <begin position="41"/>
        <end position="145"/>
    </location>
</feature>
<dbReference type="Gene3D" id="2.40.50.1020">
    <property type="entry name" value="LytTr DNA-binding domain"/>
    <property type="match status" value="1"/>
</dbReference>
<dbReference type="PANTHER" id="PTHR37299:SF4">
    <property type="entry name" value="TRANSCRIPTIONAL REGULATOR"/>
    <property type="match status" value="1"/>
</dbReference>
<evidence type="ECO:0000259" key="1">
    <source>
        <dbReference type="PROSITE" id="PS50930"/>
    </source>
</evidence>
<dbReference type="InterPro" id="IPR046947">
    <property type="entry name" value="LytR-like"/>
</dbReference>
<dbReference type="PANTHER" id="PTHR37299">
    <property type="entry name" value="TRANSCRIPTIONAL REGULATOR-RELATED"/>
    <property type="match status" value="1"/>
</dbReference>
<reference evidence="2" key="1">
    <citation type="journal article" date="2021" name="PeerJ">
        <title>Extensive microbial diversity within the chicken gut microbiome revealed by metagenomics and culture.</title>
        <authorList>
            <person name="Gilroy R."/>
            <person name="Ravi A."/>
            <person name="Getino M."/>
            <person name="Pursley I."/>
            <person name="Horton D.L."/>
            <person name="Alikhan N.F."/>
            <person name="Baker D."/>
            <person name="Gharbi K."/>
            <person name="Hall N."/>
            <person name="Watson M."/>
            <person name="Adriaenssens E.M."/>
            <person name="Foster-Nyarko E."/>
            <person name="Jarju S."/>
            <person name="Secka A."/>
            <person name="Antonio M."/>
            <person name="Oren A."/>
            <person name="Chaudhuri R.R."/>
            <person name="La Ragione R."/>
            <person name="Hildebrand F."/>
            <person name="Pallen M.J."/>
        </authorList>
    </citation>
    <scope>NUCLEOTIDE SEQUENCE</scope>
    <source>
        <strain evidence="2">ChiBcolR8-3208</strain>
    </source>
</reference>
<dbReference type="PROSITE" id="PS50930">
    <property type="entry name" value="HTH_LYTTR"/>
    <property type="match status" value="1"/>
</dbReference>
<protein>
    <submittedName>
        <fullName evidence="2">LytTR family transcriptional regulator DNA-binding domain-containing protein</fullName>
    </submittedName>
</protein>
<dbReference type="EMBL" id="DWXZ01000082">
    <property type="protein sequence ID" value="HJB37259.1"/>
    <property type="molecule type" value="Genomic_DNA"/>
</dbReference>
<dbReference type="InterPro" id="IPR007492">
    <property type="entry name" value="LytTR_DNA-bd_dom"/>
</dbReference>
<dbReference type="GO" id="GO:0003677">
    <property type="term" value="F:DNA binding"/>
    <property type="evidence" value="ECO:0007669"/>
    <property type="project" value="UniProtKB-KW"/>
</dbReference>